<dbReference type="PANTHER" id="PTHR30595:SF6">
    <property type="entry name" value="SCHLAFEN ALBA-2 DOMAIN-CONTAINING PROTEIN"/>
    <property type="match status" value="1"/>
</dbReference>
<dbReference type="Proteomes" id="UP000247696">
    <property type="component" value="Chromosome"/>
</dbReference>
<dbReference type="PANTHER" id="PTHR30595">
    <property type="entry name" value="GLPR-RELATED TRANSCRIPTIONAL REPRESSOR"/>
    <property type="match status" value="1"/>
</dbReference>
<dbReference type="AlphaFoldDB" id="A0A2Z3YRB4"/>
<feature type="domain" description="Schlafen AlbA-2" evidence="3">
    <location>
        <begin position="16"/>
        <end position="129"/>
    </location>
</feature>
<keyword evidence="5" id="KW-1185">Reference proteome</keyword>
<feature type="region of interest" description="Disordered" evidence="1">
    <location>
        <begin position="445"/>
        <end position="464"/>
    </location>
</feature>
<dbReference type="GO" id="GO:0003700">
    <property type="term" value="F:DNA-binding transcription factor activity"/>
    <property type="evidence" value="ECO:0007669"/>
    <property type="project" value="InterPro"/>
</dbReference>
<gene>
    <name evidence="4" type="ORF">Csp1_02060</name>
</gene>
<evidence type="ECO:0008006" key="6">
    <source>
        <dbReference type="Google" id="ProtNLM"/>
    </source>
</evidence>
<proteinExistence type="predicted"/>
<name>A0A2Z3YRB4_9CORY</name>
<dbReference type="InterPro" id="IPR038461">
    <property type="entry name" value="Schlafen_AlbA_2_dom_sf"/>
</dbReference>
<dbReference type="InterPro" id="IPR036388">
    <property type="entry name" value="WH-like_DNA-bd_sf"/>
</dbReference>
<dbReference type="Gene3D" id="3.30.950.30">
    <property type="entry name" value="Schlafen, AAA domain"/>
    <property type="match status" value="1"/>
</dbReference>
<dbReference type="KEGG" id="cpre:Csp1_02060"/>
<dbReference type="Pfam" id="PF04326">
    <property type="entry name" value="SLFN_AlbA_2"/>
    <property type="match status" value="1"/>
</dbReference>
<evidence type="ECO:0000313" key="4">
    <source>
        <dbReference type="EMBL" id="AWT25034.1"/>
    </source>
</evidence>
<dbReference type="InterPro" id="IPR036390">
    <property type="entry name" value="WH_DNA-bd_sf"/>
</dbReference>
<evidence type="ECO:0000313" key="5">
    <source>
        <dbReference type="Proteomes" id="UP000247696"/>
    </source>
</evidence>
<dbReference type="STRING" id="1737425.GCA_900049755_01229"/>
<organism evidence="4 5">
    <name type="scientific">Corynebacterium provencense</name>
    <dbReference type="NCBI Taxonomy" id="1737425"/>
    <lineage>
        <taxon>Bacteria</taxon>
        <taxon>Bacillati</taxon>
        <taxon>Actinomycetota</taxon>
        <taxon>Actinomycetes</taxon>
        <taxon>Mycobacteriales</taxon>
        <taxon>Corynebacteriaceae</taxon>
        <taxon>Corynebacterium</taxon>
    </lineage>
</organism>
<reference evidence="5" key="1">
    <citation type="submission" date="2017-11" db="EMBL/GenBank/DDBJ databases">
        <title>Otitis media/interna in a cat caused by the recently described species Corynebacterium provencense.</title>
        <authorList>
            <person name="Kittl S."/>
            <person name="Brodard I."/>
            <person name="Rychener L."/>
            <person name="Jores J."/>
            <person name="Roosje P."/>
            <person name="Gobeli Brawand S."/>
        </authorList>
    </citation>
    <scope>NUCLEOTIDE SEQUENCE [LARGE SCALE GENOMIC DNA]</scope>
    <source>
        <strain evidence="5">17KM38</strain>
    </source>
</reference>
<protein>
    <recommendedName>
        <fullName evidence="6">Schlafen AlbA-2 domain-containing protein</fullName>
    </recommendedName>
</protein>
<evidence type="ECO:0000259" key="2">
    <source>
        <dbReference type="Pfam" id="PF01022"/>
    </source>
</evidence>
<accession>A0A2Z3YRB4</accession>
<dbReference type="SUPFAM" id="SSF46785">
    <property type="entry name" value="Winged helix' DNA-binding domain"/>
    <property type="match status" value="1"/>
</dbReference>
<dbReference type="OrthoDB" id="9805115at2"/>
<dbReference type="EMBL" id="CP024988">
    <property type="protein sequence ID" value="AWT25034.1"/>
    <property type="molecule type" value="Genomic_DNA"/>
</dbReference>
<dbReference type="InterPro" id="IPR038475">
    <property type="entry name" value="RecG_C_sf"/>
</dbReference>
<evidence type="ECO:0000259" key="3">
    <source>
        <dbReference type="Pfam" id="PF04326"/>
    </source>
</evidence>
<dbReference type="InterPro" id="IPR007421">
    <property type="entry name" value="Schlafen_AlbA_2_dom"/>
</dbReference>
<dbReference type="Pfam" id="PF13749">
    <property type="entry name" value="HATPase_c_4"/>
    <property type="match status" value="1"/>
</dbReference>
<dbReference type="RefSeq" id="WP_110480839.1">
    <property type="nucleotide sequence ID" value="NZ_CP024988.1"/>
</dbReference>
<evidence type="ECO:0000256" key="1">
    <source>
        <dbReference type="SAM" id="MobiDB-lite"/>
    </source>
</evidence>
<sequence length="464" mass="51039">MDTPVWNCTTVISAPEDQWFDRKSYRISAKDLAKTIIAFANSDGGTIAVGVHGGQLEGAPTADQMSRLRQVGIEHVSPTVRYGFFVLDCTDSSGAPAQVCLIDVPASERVHESTDGNCYLRVGDQSMKLSFDDRLELQYSKGERQFDSQLVRGAEVSDLSDQALATYASSIGASSAETALSGRHLLTRSGDVTVAAELLFGTDPQEFFPNAAIRVLKFDSPRRETGQRQNLVEDVRIEGNLPTMIRDAVTAIRRLLPRRRHLDTGGAFTWEPVLPEDAWLEGIVNAVLHRSYSLAGDHIRVELFPDRIEITSPGRFPGLADPRHPLSIARFARNPLIARVAIDLGIGQELGEGIRRIYEEMQAGGFTEPEYRQTSGTVTLILRVEQAVDPAVMDRLPKHADEVLGVLRETRAPMGTGDIVNSLSINRPAVQQALKALRDEGLVTWDGRSPRDPRATWSTPDPLH</sequence>
<dbReference type="Pfam" id="PF01022">
    <property type="entry name" value="HTH_5"/>
    <property type="match status" value="1"/>
</dbReference>
<dbReference type="Gene3D" id="1.10.10.10">
    <property type="entry name" value="Winged helix-like DNA-binding domain superfamily/Winged helix DNA-binding domain"/>
    <property type="match status" value="1"/>
</dbReference>
<feature type="domain" description="HTH arsR-type" evidence="2">
    <location>
        <begin position="406"/>
        <end position="444"/>
    </location>
</feature>
<dbReference type="Gene3D" id="3.30.565.60">
    <property type="match status" value="1"/>
</dbReference>
<dbReference type="InterPro" id="IPR001845">
    <property type="entry name" value="HTH_ArsR_DNA-bd_dom"/>
</dbReference>